<dbReference type="InterPro" id="IPR016064">
    <property type="entry name" value="NAD/diacylglycerol_kinase_sf"/>
</dbReference>
<dbReference type="Gene3D" id="3.40.50.10330">
    <property type="entry name" value="Probable inorganic polyphosphate/atp-NAD kinase, domain 1"/>
    <property type="match status" value="1"/>
</dbReference>
<reference evidence="2 3" key="1">
    <citation type="submission" date="2019-01" db="EMBL/GenBank/DDBJ databases">
        <title>Sphingomonas mucosissima sp. nov. and Sphingomonas desiccabilis sp. nov., from biological soil crusts in the Colorado Plateau, USA.</title>
        <authorList>
            <person name="Zhu D."/>
        </authorList>
    </citation>
    <scope>NUCLEOTIDE SEQUENCE [LARGE SCALE GENOMIC DNA]</scope>
    <source>
        <strain evidence="2 3">CP1D</strain>
    </source>
</reference>
<protein>
    <submittedName>
        <fullName evidence="2">Diacylglycerol kinase</fullName>
    </submittedName>
</protein>
<gene>
    <name evidence="2" type="ORF">EO081_04375</name>
</gene>
<keyword evidence="2" id="KW-0808">Transferase</keyword>
<evidence type="ECO:0000313" key="3">
    <source>
        <dbReference type="Proteomes" id="UP000292347"/>
    </source>
</evidence>
<feature type="compositionally biased region" description="Low complexity" evidence="1">
    <location>
        <begin position="1"/>
        <end position="16"/>
    </location>
</feature>
<dbReference type="GO" id="GO:0016301">
    <property type="term" value="F:kinase activity"/>
    <property type="evidence" value="ECO:0007669"/>
    <property type="project" value="UniProtKB-KW"/>
</dbReference>
<name>A0A4Q2IWR3_9SPHN</name>
<evidence type="ECO:0000313" key="2">
    <source>
        <dbReference type="EMBL" id="RXZ34896.1"/>
    </source>
</evidence>
<dbReference type="Pfam" id="PF00781">
    <property type="entry name" value="DAGK_cat"/>
    <property type="match status" value="1"/>
</dbReference>
<dbReference type="SUPFAM" id="SSF111331">
    <property type="entry name" value="NAD kinase/diacylglycerol kinase-like"/>
    <property type="match status" value="1"/>
</dbReference>
<dbReference type="Proteomes" id="UP000292347">
    <property type="component" value="Unassembled WGS sequence"/>
</dbReference>
<dbReference type="PROSITE" id="PS50146">
    <property type="entry name" value="DAGK"/>
    <property type="match status" value="1"/>
</dbReference>
<evidence type="ECO:0000256" key="1">
    <source>
        <dbReference type="SAM" id="MobiDB-lite"/>
    </source>
</evidence>
<dbReference type="InterPro" id="IPR001206">
    <property type="entry name" value="Diacylglycerol_kinase_cat_dom"/>
</dbReference>
<accession>A0A4Q2IWR3</accession>
<keyword evidence="2" id="KW-0418">Kinase</keyword>
<dbReference type="AlphaFoldDB" id="A0A4Q2IWR3"/>
<sequence length="328" mass="35064">MTSPTPLGTTVPGPGTRRAGHPRTGIISNSRSHRNRTRGAEAAVVPADTPNLLYRGPRTHPALAQALREFRDAGIELLVVDGGDGTVRDVLTCAQEVFGDALPRLAVVPSGKTNALALDLGIPSDWTVQDALDAGAHGGVRARASVEILRGDATRPELCGFLFGAGAFVRATELAQRTHKAGAFNSFAVGISLFWGVAQTMFGGQANQWRAGEPMRLQLDGGTPVDKTFYILFSSTLERLPLRLKPFGHERAGLKMLAVDAPPARLSRAVPALLRGSEAAWLEQAGYRRHDVRSFTVTLEGGFILDGELYDGGTITVRQGRPLQFVTP</sequence>
<organism evidence="2 3">
    <name type="scientific">Sphingomonas desiccabilis</name>
    <dbReference type="NCBI Taxonomy" id="429134"/>
    <lineage>
        <taxon>Bacteria</taxon>
        <taxon>Pseudomonadati</taxon>
        <taxon>Pseudomonadota</taxon>
        <taxon>Alphaproteobacteria</taxon>
        <taxon>Sphingomonadales</taxon>
        <taxon>Sphingomonadaceae</taxon>
        <taxon>Sphingomonas</taxon>
    </lineage>
</organism>
<feature type="region of interest" description="Disordered" evidence="1">
    <location>
        <begin position="1"/>
        <end position="42"/>
    </location>
</feature>
<dbReference type="EMBL" id="SDPT01000001">
    <property type="protein sequence ID" value="RXZ34896.1"/>
    <property type="molecule type" value="Genomic_DNA"/>
</dbReference>
<dbReference type="OrthoDB" id="7209949at2"/>
<dbReference type="RefSeq" id="WP_129340678.1">
    <property type="nucleotide sequence ID" value="NZ_JACIDD010000001.1"/>
</dbReference>
<comment type="caution">
    <text evidence="2">The sequence shown here is derived from an EMBL/GenBank/DDBJ whole genome shotgun (WGS) entry which is preliminary data.</text>
</comment>
<dbReference type="InterPro" id="IPR017438">
    <property type="entry name" value="ATP-NAD_kinase_N"/>
</dbReference>
<proteinExistence type="predicted"/>
<keyword evidence="3" id="KW-1185">Reference proteome</keyword>